<keyword evidence="7" id="KW-1185">Reference proteome</keyword>
<dbReference type="Proteomes" id="UP000094291">
    <property type="component" value="Unassembled WGS sequence"/>
</dbReference>
<feature type="signal peptide" evidence="4">
    <location>
        <begin position="1"/>
        <end position="25"/>
    </location>
</feature>
<gene>
    <name evidence="6" type="ORF">BFW38_14160</name>
</gene>
<dbReference type="CDD" id="cd13692">
    <property type="entry name" value="PBP2_BztA"/>
    <property type="match status" value="1"/>
</dbReference>
<feature type="domain" description="Solute-binding protein family 3/N-terminal" evidence="5">
    <location>
        <begin position="41"/>
        <end position="265"/>
    </location>
</feature>
<evidence type="ECO:0000256" key="4">
    <source>
        <dbReference type="SAM" id="SignalP"/>
    </source>
</evidence>
<evidence type="ECO:0000313" key="6">
    <source>
        <dbReference type="EMBL" id="ODC04505.1"/>
    </source>
</evidence>
<feature type="chain" id="PRO_5009119716" evidence="4">
    <location>
        <begin position="26"/>
        <end position="346"/>
    </location>
</feature>
<dbReference type="Gene3D" id="3.40.190.10">
    <property type="entry name" value="Periplasmic binding protein-like II"/>
    <property type="match status" value="2"/>
</dbReference>
<evidence type="ECO:0000256" key="2">
    <source>
        <dbReference type="ARBA" id="ARBA00022448"/>
    </source>
</evidence>
<proteinExistence type="inferred from homology"/>
<evidence type="ECO:0000256" key="3">
    <source>
        <dbReference type="ARBA" id="ARBA00022729"/>
    </source>
</evidence>
<dbReference type="GO" id="GO:0006865">
    <property type="term" value="P:amino acid transport"/>
    <property type="evidence" value="ECO:0007669"/>
    <property type="project" value="TreeGrafter"/>
</dbReference>
<dbReference type="InterPro" id="IPR001638">
    <property type="entry name" value="Solute-binding_3/MltF_N"/>
</dbReference>
<organism evidence="6 7">
    <name type="scientific">Terasakiispira papahanaumokuakeensis</name>
    <dbReference type="NCBI Taxonomy" id="197479"/>
    <lineage>
        <taxon>Bacteria</taxon>
        <taxon>Pseudomonadati</taxon>
        <taxon>Pseudomonadota</taxon>
        <taxon>Gammaproteobacteria</taxon>
        <taxon>Oceanospirillales</taxon>
        <taxon>Terasakiispira</taxon>
    </lineage>
</organism>
<dbReference type="AlphaFoldDB" id="A0A1E2VCX1"/>
<comment type="similarity">
    <text evidence="1">Belongs to the bacterial solute-binding protein 3 family.</text>
</comment>
<dbReference type="EMBL" id="MDTQ01000001">
    <property type="protein sequence ID" value="ODC04505.1"/>
    <property type="molecule type" value="Genomic_DNA"/>
</dbReference>
<dbReference type="SUPFAM" id="SSF53850">
    <property type="entry name" value="Periplasmic binding protein-like II"/>
    <property type="match status" value="1"/>
</dbReference>
<dbReference type="STRING" id="197479.BFW38_14160"/>
<reference evidence="6 7" key="1">
    <citation type="submission" date="2016-08" db="EMBL/GenBank/DDBJ databases">
        <authorList>
            <person name="Seilhamer J.J."/>
        </authorList>
    </citation>
    <scope>NUCLEOTIDE SEQUENCE [LARGE SCALE GENOMIC DNA]</scope>
    <source>
        <strain evidence="6 7">PH27A</strain>
    </source>
</reference>
<accession>A0A1E2VCX1</accession>
<evidence type="ECO:0000259" key="5">
    <source>
        <dbReference type="SMART" id="SM00062"/>
    </source>
</evidence>
<keyword evidence="2" id="KW-0813">Transport</keyword>
<sequence length="346" mass="37934">MRKHNKMMLVACVLTGAMSSFSAQAATTEGSVLAAVQSRDMLRCGVSSDKAGFSYVNDDGQWSGMDVDLCRGVAAAVLGDAQKVEFVVTTAKNRFTALASGEIDVLSRATTWTASRDANLGADFTTPWFYDGQGVMTHADFGVSSIEELDGAVFCLSPGTTSEQNLEDYFSRRGLSYRTVVIEKSTELYNAFQHGRCDAITNDMSGLASRRTQFEDPQAFTLLPETISKEPLGAYVPQGDARWRDIVTWTAFALMTAEELGVTSDNAEQMKAKTDNANIARLLGTDGRIGERFGLSNDWAYQAISQVGNYEEIFNRNVGPNTPLRFERGLNRLWNDQGLLYPAPIR</sequence>
<dbReference type="PANTHER" id="PTHR30085">
    <property type="entry name" value="AMINO ACID ABC TRANSPORTER PERMEASE"/>
    <property type="match status" value="1"/>
</dbReference>
<comment type="caution">
    <text evidence="6">The sequence shown here is derived from an EMBL/GenBank/DDBJ whole genome shotgun (WGS) entry which is preliminary data.</text>
</comment>
<dbReference type="PANTHER" id="PTHR30085:SF7">
    <property type="entry name" value="AMINO-ACID ABC TRANSPORTER-BINDING PROTEIN YHDW-RELATED"/>
    <property type="match status" value="1"/>
</dbReference>
<dbReference type="RefSeq" id="WP_068999489.1">
    <property type="nucleotide sequence ID" value="NZ_MDTQ01000001.1"/>
</dbReference>
<protein>
    <submittedName>
        <fullName evidence="6">Amino acid ABC transporter substrate-binding protein</fullName>
    </submittedName>
</protein>
<evidence type="ECO:0000256" key="1">
    <source>
        <dbReference type="ARBA" id="ARBA00010333"/>
    </source>
</evidence>
<keyword evidence="3 4" id="KW-0732">Signal</keyword>
<name>A0A1E2VCX1_9GAMM</name>
<dbReference type="InterPro" id="IPR051455">
    <property type="entry name" value="Bact_solute-bind_prot3"/>
</dbReference>
<dbReference type="Pfam" id="PF00497">
    <property type="entry name" value="SBP_bac_3"/>
    <property type="match status" value="1"/>
</dbReference>
<dbReference type="SMART" id="SM00062">
    <property type="entry name" value="PBPb"/>
    <property type="match status" value="1"/>
</dbReference>
<evidence type="ECO:0000313" key="7">
    <source>
        <dbReference type="Proteomes" id="UP000094291"/>
    </source>
</evidence>